<dbReference type="AlphaFoldDB" id="A0A0F9FT60"/>
<keyword evidence="1" id="KW-0812">Transmembrane</keyword>
<protein>
    <recommendedName>
        <fullName evidence="3">ABC-2 type transporter domain-containing protein</fullName>
    </recommendedName>
</protein>
<gene>
    <name evidence="2" type="ORF">LCGC14_1994270</name>
</gene>
<feature type="transmembrane region" description="Helical" evidence="1">
    <location>
        <begin position="185"/>
        <end position="202"/>
    </location>
</feature>
<feature type="transmembrane region" description="Helical" evidence="1">
    <location>
        <begin position="111"/>
        <end position="137"/>
    </location>
</feature>
<sequence>MRFLALFRKEFREALPWLIVAGALLLLLGGFVLQDQVNRAARDPGRWHGGSPRQMRIYSFIQESRLAAVGSLLLMISAALGLVLGGRQFWMPGFTRTWAFTLHRSVGPRTVLWAKLAATAAAFAVSLGLLWTLMFLYASRPGVLAYQPRVRVFVEGWIYVLLGLLVYLGAALSGLSGARWYTTRLVPLAVALLMGIWALAQASLGATFAIVGAAAVVLGVQVVHLFGSREY</sequence>
<proteinExistence type="predicted"/>
<evidence type="ECO:0000256" key="1">
    <source>
        <dbReference type="SAM" id="Phobius"/>
    </source>
</evidence>
<accession>A0A0F9FT60</accession>
<evidence type="ECO:0000313" key="2">
    <source>
        <dbReference type="EMBL" id="KKL81486.1"/>
    </source>
</evidence>
<organism evidence="2">
    <name type="scientific">marine sediment metagenome</name>
    <dbReference type="NCBI Taxonomy" id="412755"/>
    <lineage>
        <taxon>unclassified sequences</taxon>
        <taxon>metagenomes</taxon>
        <taxon>ecological metagenomes</taxon>
    </lineage>
</organism>
<feature type="transmembrane region" description="Helical" evidence="1">
    <location>
        <begin position="66"/>
        <end position="90"/>
    </location>
</feature>
<comment type="caution">
    <text evidence="2">The sequence shown here is derived from an EMBL/GenBank/DDBJ whole genome shotgun (WGS) entry which is preliminary data.</text>
</comment>
<feature type="transmembrane region" description="Helical" evidence="1">
    <location>
        <begin position="157"/>
        <end position="178"/>
    </location>
</feature>
<keyword evidence="1" id="KW-0472">Membrane</keyword>
<keyword evidence="1" id="KW-1133">Transmembrane helix</keyword>
<evidence type="ECO:0008006" key="3">
    <source>
        <dbReference type="Google" id="ProtNLM"/>
    </source>
</evidence>
<reference evidence="2" key="1">
    <citation type="journal article" date="2015" name="Nature">
        <title>Complex archaea that bridge the gap between prokaryotes and eukaryotes.</title>
        <authorList>
            <person name="Spang A."/>
            <person name="Saw J.H."/>
            <person name="Jorgensen S.L."/>
            <person name="Zaremba-Niedzwiedzka K."/>
            <person name="Martijn J."/>
            <person name="Lind A.E."/>
            <person name="van Eijk R."/>
            <person name="Schleper C."/>
            <person name="Guy L."/>
            <person name="Ettema T.J."/>
        </authorList>
    </citation>
    <scope>NUCLEOTIDE SEQUENCE</scope>
</reference>
<name>A0A0F9FT60_9ZZZZ</name>
<dbReference type="EMBL" id="LAZR01022547">
    <property type="protein sequence ID" value="KKL81486.1"/>
    <property type="molecule type" value="Genomic_DNA"/>
</dbReference>
<feature type="transmembrane region" description="Helical" evidence="1">
    <location>
        <begin position="208"/>
        <end position="227"/>
    </location>
</feature>